<feature type="transmembrane region" description="Helical" evidence="1">
    <location>
        <begin position="53"/>
        <end position="76"/>
    </location>
</feature>
<feature type="transmembrane region" description="Helical" evidence="1">
    <location>
        <begin position="126"/>
        <end position="145"/>
    </location>
</feature>
<evidence type="ECO:0000313" key="3">
    <source>
        <dbReference type="Proteomes" id="UP000077115"/>
    </source>
</evidence>
<feature type="transmembrane region" description="Helical" evidence="1">
    <location>
        <begin position="241"/>
        <end position="266"/>
    </location>
</feature>
<feature type="transmembrane region" description="Helical" evidence="1">
    <location>
        <begin position="20"/>
        <end position="41"/>
    </location>
</feature>
<keyword evidence="1" id="KW-1133">Transmembrane helix</keyword>
<organism evidence="2 3">
    <name type="scientific">Batrachochytrium dendrobatidis (strain JEL423)</name>
    <dbReference type="NCBI Taxonomy" id="403673"/>
    <lineage>
        <taxon>Eukaryota</taxon>
        <taxon>Fungi</taxon>
        <taxon>Fungi incertae sedis</taxon>
        <taxon>Chytridiomycota</taxon>
        <taxon>Chytridiomycota incertae sedis</taxon>
        <taxon>Chytridiomycetes</taxon>
        <taxon>Rhizophydiales</taxon>
        <taxon>Rhizophydiales incertae sedis</taxon>
        <taxon>Batrachochytrium</taxon>
    </lineage>
</organism>
<dbReference type="EMBL" id="DS022303">
    <property type="protein sequence ID" value="OAJ39714.1"/>
    <property type="molecule type" value="Genomic_DNA"/>
</dbReference>
<proteinExistence type="predicted"/>
<evidence type="ECO:0008006" key="4">
    <source>
        <dbReference type="Google" id="ProtNLM"/>
    </source>
</evidence>
<reference evidence="2 3" key="1">
    <citation type="submission" date="2006-10" db="EMBL/GenBank/DDBJ databases">
        <title>The Genome Sequence of Batrachochytrium dendrobatidis JEL423.</title>
        <authorList>
            <consortium name="The Broad Institute Genome Sequencing Platform"/>
            <person name="Birren B."/>
            <person name="Lander E."/>
            <person name="Galagan J."/>
            <person name="Cuomo C."/>
            <person name="Devon K."/>
            <person name="Jaffe D."/>
            <person name="Butler J."/>
            <person name="Alvarez P."/>
            <person name="Gnerre S."/>
            <person name="Grabherr M."/>
            <person name="Kleber M."/>
            <person name="Mauceli E."/>
            <person name="Brockman W."/>
            <person name="Young S."/>
            <person name="LaButti K."/>
            <person name="Sykes S."/>
            <person name="DeCaprio D."/>
            <person name="Crawford M."/>
            <person name="Koehrsen M."/>
            <person name="Engels R."/>
            <person name="Montgomery P."/>
            <person name="Pearson M."/>
            <person name="Howarth C."/>
            <person name="Larson L."/>
            <person name="White J."/>
            <person name="O'Leary S."/>
            <person name="Kodira C."/>
            <person name="Zeng Q."/>
            <person name="Yandava C."/>
            <person name="Alvarado L."/>
            <person name="Longcore J."/>
            <person name="James T."/>
        </authorList>
    </citation>
    <scope>NUCLEOTIDE SEQUENCE [LARGE SCALE GENOMIC DNA]</scope>
    <source>
        <strain evidence="2 3">JEL423</strain>
    </source>
</reference>
<sequence>MSAPLLSTAQLLQPENLLVLVINIIVIFGNALVMAYFICSIAHSKRMWSLPHLIVIINAAAIISQIVGLLIMYMPMGSFTSIVMGISLVVGLLCLLGLMLLQLEIRIAFSALLRARETERIGQPRAIMVLVLIHIFFCWADYMFLFGNPTRFTIWWHSIGLPLQVIWITSVSMYQTVVISKQLFIHHQNLGQPISNSKSYQITVPLVLGTVLGIAAVGFVISSGLFGSYPPDSPYYNPACLFYQLATICLGCEVIFESVALLSFTLKIASWSSIKTPPSSNTDHKETIAVLGYSRLSQLSSGSPSRFTI</sequence>
<keyword evidence="1" id="KW-0812">Transmembrane</keyword>
<dbReference type="AlphaFoldDB" id="A0A177WJ69"/>
<evidence type="ECO:0000313" key="2">
    <source>
        <dbReference type="EMBL" id="OAJ39714.1"/>
    </source>
</evidence>
<feature type="transmembrane region" description="Helical" evidence="1">
    <location>
        <begin position="82"/>
        <end position="105"/>
    </location>
</feature>
<feature type="transmembrane region" description="Helical" evidence="1">
    <location>
        <begin position="206"/>
        <end position="229"/>
    </location>
</feature>
<dbReference type="Proteomes" id="UP000077115">
    <property type="component" value="Unassembled WGS sequence"/>
</dbReference>
<evidence type="ECO:0000256" key="1">
    <source>
        <dbReference type="SAM" id="Phobius"/>
    </source>
</evidence>
<gene>
    <name evidence="2" type="ORF">BDEG_23543</name>
</gene>
<protein>
    <recommendedName>
        <fullName evidence="4">G-protein coupled receptors family 1 profile domain-containing protein</fullName>
    </recommendedName>
</protein>
<dbReference type="VEuPathDB" id="FungiDB:BDEG_23543"/>
<name>A0A177WJ69_BATDL</name>
<accession>A0A177WJ69</accession>
<keyword evidence="1" id="KW-0472">Membrane</keyword>
<reference evidence="2 3" key="2">
    <citation type="submission" date="2016-05" db="EMBL/GenBank/DDBJ databases">
        <title>Lineage-specific infection strategies underlie the spectrum of fungal disease in amphibians.</title>
        <authorList>
            <person name="Cuomo C.A."/>
            <person name="Farrer R.A."/>
            <person name="James T."/>
            <person name="Longcore J."/>
            <person name="Birren B."/>
        </authorList>
    </citation>
    <scope>NUCLEOTIDE SEQUENCE [LARGE SCALE GENOMIC DNA]</scope>
    <source>
        <strain evidence="2 3">JEL423</strain>
    </source>
</reference>